<dbReference type="PIRSF" id="PIRSF005658">
    <property type="entry name" value="FwdF"/>
    <property type="match status" value="1"/>
</dbReference>
<sequence length="443" mass="51230">MELERDLEMLEDGRFRYFQKTEGELRELYYNYRWCNGCGICVYACPVRAIELGPVHDIAIGLDMPPVIIDHLKCAYCGICYSFCPFNSFDFYINSEKVDKSTLTLSPVMYTYKYENCRNCTLCYKICPTNAIVREIRITRQQIEEKNEGIKGKIEIDRDKCNLCGICAEFCEVFKMIEKNPHPEDVMPYSDILIDETACDYCKLCEEVCPEQAIKVEGKRISFQLPEKIAEITIDQHLCSHCGYCEEVCPYDAAKTIKPMEGKLELFEARMSRCDPVGCGACIIICKHNRVWYVSKDKGRVHFNEKFCIYCGACENACPYDLIKVTRTNYFTKEVATDAPWRGAWEEAVERIIEKRRVEEPFKFFIGEEELVVEEEEVEVQPVDDERLRALKEKVEILGNILKKARYRRALESGDAEVFVRGVRRALGEDKGGGEAESLKEKR</sequence>
<organism evidence="2">
    <name type="scientific">Archaeoglobus fulgidus</name>
    <dbReference type="NCBI Taxonomy" id="2234"/>
    <lineage>
        <taxon>Archaea</taxon>
        <taxon>Methanobacteriati</taxon>
        <taxon>Methanobacteriota</taxon>
        <taxon>Archaeoglobi</taxon>
        <taxon>Archaeoglobales</taxon>
        <taxon>Archaeoglobaceae</taxon>
        <taxon>Archaeoglobus</taxon>
    </lineage>
</organism>
<dbReference type="PANTHER" id="PTHR43193">
    <property type="match status" value="1"/>
</dbReference>
<dbReference type="Pfam" id="PF12838">
    <property type="entry name" value="Fer4_7"/>
    <property type="match status" value="4"/>
</dbReference>
<dbReference type="PROSITE" id="PS51379">
    <property type="entry name" value="4FE4S_FER_2"/>
    <property type="match status" value="7"/>
</dbReference>
<dbReference type="CDD" id="cd10549">
    <property type="entry name" value="MtMvhB_like"/>
    <property type="match status" value="2"/>
</dbReference>
<dbReference type="InterPro" id="IPR052977">
    <property type="entry name" value="Polyferredoxin-like_ET"/>
</dbReference>
<dbReference type="InterPro" id="IPR017900">
    <property type="entry name" value="4Fe4S_Fe_S_CS"/>
</dbReference>
<feature type="domain" description="4Fe-4S ferredoxin-type" evidence="1">
    <location>
        <begin position="26"/>
        <end position="55"/>
    </location>
</feature>
<gene>
    <name evidence="2" type="ORF">ENR21_01475</name>
</gene>
<dbReference type="PROSITE" id="PS00198">
    <property type="entry name" value="4FE4S_FER_1"/>
    <property type="match status" value="4"/>
</dbReference>
<dbReference type="AlphaFoldDB" id="A0A7C3ZPK9"/>
<evidence type="ECO:0000313" key="2">
    <source>
        <dbReference type="EMBL" id="HGF87116.1"/>
    </source>
</evidence>
<dbReference type="InterPro" id="IPR017896">
    <property type="entry name" value="4Fe4S_Fe-S-bd"/>
</dbReference>
<dbReference type="PANTHER" id="PTHR43193:SF2">
    <property type="entry name" value="POLYFERREDOXIN PROTEIN FWDF"/>
    <property type="match status" value="1"/>
</dbReference>
<dbReference type="SUPFAM" id="SSF54862">
    <property type="entry name" value="4Fe-4S ferredoxins"/>
    <property type="match status" value="2"/>
</dbReference>
<feature type="domain" description="4Fe-4S ferredoxin-type" evidence="1">
    <location>
        <begin position="190"/>
        <end position="219"/>
    </location>
</feature>
<feature type="domain" description="4Fe-4S ferredoxin-type" evidence="1">
    <location>
        <begin position="65"/>
        <end position="94"/>
    </location>
</feature>
<dbReference type="Gene3D" id="3.30.70.20">
    <property type="match status" value="5"/>
</dbReference>
<evidence type="ECO:0000259" key="1">
    <source>
        <dbReference type="PROSITE" id="PS51379"/>
    </source>
</evidence>
<feature type="domain" description="4Fe-4S ferredoxin-type" evidence="1">
    <location>
        <begin position="230"/>
        <end position="259"/>
    </location>
</feature>
<reference evidence="2" key="1">
    <citation type="journal article" date="2020" name="mSystems">
        <title>Genome- and Community-Level Interaction Insights into Carbon Utilization and Element Cycling Functions of Hydrothermarchaeota in Hydrothermal Sediment.</title>
        <authorList>
            <person name="Zhou Z."/>
            <person name="Liu Y."/>
            <person name="Xu W."/>
            <person name="Pan J."/>
            <person name="Luo Z.H."/>
            <person name="Li M."/>
        </authorList>
    </citation>
    <scope>NUCLEOTIDE SEQUENCE [LARGE SCALE GENOMIC DNA]</scope>
    <source>
        <strain evidence="2">SpSt-38</strain>
    </source>
</reference>
<feature type="domain" description="4Fe-4S ferredoxin-type" evidence="1">
    <location>
        <begin position="108"/>
        <end position="137"/>
    </location>
</feature>
<feature type="domain" description="4Fe-4S ferredoxin-type" evidence="1">
    <location>
        <begin position="299"/>
        <end position="328"/>
    </location>
</feature>
<protein>
    <submittedName>
        <fullName evidence="2">4Fe-4S dicluster domain-containing protein</fullName>
    </submittedName>
</protein>
<dbReference type="EMBL" id="DSQD01000049">
    <property type="protein sequence ID" value="HGF87116.1"/>
    <property type="molecule type" value="Genomic_DNA"/>
</dbReference>
<feature type="domain" description="4Fe-4S ferredoxin-type" evidence="1">
    <location>
        <begin position="152"/>
        <end position="182"/>
    </location>
</feature>
<accession>A0A7C3ZPK9</accession>
<proteinExistence type="predicted"/>
<dbReference type="InterPro" id="IPR043256">
    <property type="entry name" value="MvhB-like"/>
</dbReference>
<comment type="caution">
    <text evidence="2">The sequence shown here is derived from an EMBL/GenBank/DDBJ whole genome shotgun (WGS) entry which is preliminary data.</text>
</comment>
<dbReference type="GO" id="GO:0016491">
    <property type="term" value="F:oxidoreductase activity"/>
    <property type="evidence" value="ECO:0007669"/>
    <property type="project" value="UniProtKB-ARBA"/>
</dbReference>
<name>A0A7C3ZPK9_ARCFL</name>